<protein>
    <submittedName>
        <fullName evidence="2">Uncharacterized protein</fullName>
    </submittedName>
</protein>
<keyword evidence="3" id="KW-1185">Reference proteome</keyword>
<dbReference type="EnsemblProtists" id="EOD31897">
    <property type="protein sequence ID" value="EOD31897"/>
    <property type="gene ID" value="EMIHUDRAFT_123015"/>
</dbReference>
<accession>A0A0D3K812</accession>
<reference evidence="2" key="2">
    <citation type="submission" date="2024-10" db="UniProtKB">
        <authorList>
            <consortium name="EnsemblProtists"/>
        </authorList>
    </citation>
    <scope>IDENTIFICATION</scope>
</reference>
<organism evidence="2 3">
    <name type="scientific">Emiliania huxleyi (strain CCMP1516)</name>
    <dbReference type="NCBI Taxonomy" id="280463"/>
    <lineage>
        <taxon>Eukaryota</taxon>
        <taxon>Haptista</taxon>
        <taxon>Haptophyta</taxon>
        <taxon>Prymnesiophyceae</taxon>
        <taxon>Isochrysidales</taxon>
        <taxon>Noelaerhabdaceae</taxon>
        <taxon>Emiliania</taxon>
    </lineage>
</organism>
<name>A0A0D3K812_EMIH1</name>
<dbReference type="EnsemblProtists" id="EOD12709">
    <property type="protein sequence ID" value="EOD12709"/>
    <property type="gene ID" value="EMIHUDRAFT_257088"/>
</dbReference>
<dbReference type="KEGG" id="ehx:EMIHUDRAFT_123015"/>
<sequence length="156" mass="16740">MALSTALGCLLLLPPLRLPHVAPPRRCPPAVALDDADNLELEMLLDAIESLRNKVSSDAAAAAMQAVRDQRSIDSFISDLQAEVAEAGEAIERDYQLLALNIEEQSAAFGREKRNAMADRAATLLSELEAAAPASFRNRNALVAAWKHIPPPSGAF</sequence>
<dbReference type="AlphaFoldDB" id="A0A0D3K812"/>
<evidence type="ECO:0000256" key="1">
    <source>
        <dbReference type="SAM" id="SignalP"/>
    </source>
</evidence>
<dbReference type="Proteomes" id="UP000013827">
    <property type="component" value="Unassembled WGS sequence"/>
</dbReference>
<dbReference type="RefSeq" id="XP_005765138.1">
    <property type="nucleotide sequence ID" value="XM_005765081.1"/>
</dbReference>
<dbReference type="GeneID" id="17258860"/>
<feature type="chain" id="PRO_5044053638" evidence="1">
    <location>
        <begin position="20"/>
        <end position="156"/>
    </location>
</feature>
<keyword evidence="1" id="KW-0732">Signal</keyword>
<reference evidence="3" key="1">
    <citation type="journal article" date="2013" name="Nature">
        <title>Pan genome of the phytoplankton Emiliania underpins its global distribution.</title>
        <authorList>
            <person name="Read B.A."/>
            <person name="Kegel J."/>
            <person name="Klute M.J."/>
            <person name="Kuo A."/>
            <person name="Lefebvre S.C."/>
            <person name="Maumus F."/>
            <person name="Mayer C."/>
            <person name="Miller J."/>
            <person name="Monier A."/>
            <person name="Salamov A."/>
            <person name="Young J."/>
            <person name="Aguilar M."/>
            <person name="Claverie J.M."/>
            <person name="Frickenhaus S."/>
            <person name="Gonzalez K."/>
            <person name="Herman E.K."/>
            <person name="Lin Y.C."/>
            <person name="Napier J."/>
            <person name="Ogata H."/>
            <person name="Sarno A.F."/>
            <person name="Shmutz J."/>
            <person name="Schroeder D."/>
            <person name="de Vargas C."/>
            <person name="Verret F."/>
            <person name="von Dassow P."/>
            <person name="Valentin K."/>
            <person name="Van de Peer Y."/>
            <person name="Wheeler G."/>
            <person name="Dacks J.B."/>
            <person name="Delwiche C.F."/>
            <person name="Dyhrman S.T."/>
            <person name="Glockner G."/>
            <person name="John U."/>
            <person name="Richards T."/>
            <person name="Worden A.Z."/>
            <person name="Zhang X."/>
            <person name="Grigoriev I.V."/>
            <person name="Allen A.E."/>
            <person name="Bidle K."/>
            <person name="Borodovsky M."/>
            <person name="Bowler C."/>
            <person name="Brownlee C."/>
            <person name="Cock J.M."/>
            <person name="Elias M."/>
            <person name="Gladyshev V.N."/>
            <person name="Groth M."/>
            <person name="Guda C."/>
            <person name="Hadaegh A."/>
            <person name="Iglesias-Rodriguez M.D."/>
            <person name="Jenkins J."/>
            <person name="Jones B.M."/>
            <person name="Lawson T."/>
            <person name="Leese F."/>
            <person name="Lindquist E."/>
            <person name="Lobanov A."/>
            <person name="Lomsadze A."/>
            <person name="Malik S.B."/>
            <person name="Marsh M.E."/>
            <person name="Mackinder L."/>
            <person name="Mock T."/>
            <person name="Mueller-Roeber B."/>
            <person name="Pagarete A."/>
            <person name="Parker M."/>
            <person name="Probert I."/>
            <person name="Quesneville H."/>
            <person name="Raines C."/>
            <person name="Rensing S.A."/>
            <person name="Riano-Pachon D.M."/>
            <person name="Richier S."/>
            <person name="Rokitta S."/>
            <person name="Shiraiwa Y."/>
            <person name="Soanes D.M."/>
            <person name="van der Giezen M."/>
            <person name="Wahlund T.M."/>
            <person name="Williams B."/>
            <person name="Wilson W."/>
            <person name="Wolfe G."/>
            <person name="Wurch L.L."/>
        </authorList>
    </citation>
    <scope>NUCLEOTIDE SEQUENCE</scope>
</reference>
<evidence type="ECO:0000313" key="2">
    <source>
        <dbReference type="EnsemblProtists" id="EOD31897"/>
    </source>
</evidence>
<dbReference type="HOGENOM" id="CLU_1690005_0_0_1"/>
<evidence type="ECO:0000313" key="3">
    <source>
        <dbReference type="Proteomes" id="UP000013827"/>
    </source>
</evidence>
<proteinExistence type="predicted"/>
<dbReference type="RefSeq" id="XP_005784326.1">
    <property type="nucleotide sequence ID" value="XM_005784269.1"/>
</dbReference>
<feature type="signal peptide" evidence="1">
    <location>
        <begin position="1"/>
        <end position="19"/>
    </location>
</feature>
<dbReference type="KEGG" id="ehx:EMIHUDRAFT_257088"/>
<dbReference type="GeneID" id="17277174"/>
<dbReference type="PaxDb" id="2903-EOD12709"/>